<dbReference type="Pfam" id="PF13960">
    <property type="entry name" value="DUF4218"/>
    <property type="match status" value="1"/>
</dbReference>
<accession>A0AAD4YMG7</accession>
<reference evidence="3 4" key="1">
    <citation type="journal article" date="2022" name="G3 (Bethesda)">
        <title>Whole-genome sequence and methylome profiling of the almond [Prunus dulcis (Mill.) D.A. Webb] cultivar 'Nonpareil'.</title>
        <authorList>
            <person name="D'Amico-Willman K.M."/>
            <person name="Ouma W.Z."/>
            <person name="Meulia T."/>
            <person name="Sideli G.M."/>
            <person name="Gradziel T.M."/>
            <person name="Fresnedo-Ramirez J."/>
        </authorList>
    </citation>
    <scope>NUCLEOTIDE SEQUENCE [LARGE SCALE GENOMIC DNA]</scope>
    <source>
        <strain evidence="3">Clone GOH B32 T37-40</strain>
    </source>
</reference>
<evidence type="ECO:0000259" key="2">
    <source>
        <dbReference type="Pfam" id="PF13960"/>
    </source>
</evidence>
<dbReference type="Proteomes" id="UP001054821">
    <property type="component" value="Chromosome 8"/>
</dbReference>
<proteinExistence type="predicted"/>
<keyword evidence="4" id="KW-1185">Reference proteome</keyword>
<feature type="compositionally biased region" description="Low complexity" evidence="1">
    <location>
        <begin position="143"/>
        <end position="159"/>
    </location>
</feature>
<dbReference type="AlphaFoldDB" id="A0AAD4YMG7"/>
<dbReference type="EMBL" id="JAJFAZ020000008">
    <property type="protein sequence ID" value="KAI5314244.1"/>
    <property type="molecule type" value="Genomic_DNA"/>
</dbReference>
<evidence type="ECO:0000313" key="4">
    <source>
        <dbReference type="Proteomes" id="UP001054821"/>
    </source>
</evidence>
<name>A0AAD4YMG7_PRUDU</name>
<evidence type="ECO:0000313" key="3">
    <source>
        <dbReference type="EMBL" id="KAI5314244.1"/>
    </source>
</evidence>
<dbReference type="InterPro" id="IPR025452">
    <property type="entry name" value="DUF4218"/>
</dbReference>
<gene>
    <name evidence="3" type="ORF">L3X38_043420</name>
</gene>
<sequence>MAKTFRKTDINPLRHNIVQVICKFEMIFPPAFFTSMIHVMVHLPEEALFAGPVNYCWMYPIEMLLGELKKSVRNRAKPEGSIIEKSKAVTTTQSLPPPAQTPAAIAPTQMDHLPVGPEVSHASASSVSSVAQHVSAMRSHRPASTTNTASTNATDASRSQPGTDFLQIQLFWTNIL</sequence>
<feature type="domain" description="DUF4218" evidence="2">
    <location>
        <begin position="2"/>
        <end position="86"/>
    </location>
</feature>
<organism evidence="3 4">
    <name type="scientific">Prunus dulcis</name>
    <name type="common">Almond</name>
    <name type="synonym">Amygdalus dulcis</name>
    <dbReference type="NCBI Taxonomy" id="3755"/>
    <lineage>
        <taxon>Eukaryota</taxon>
        <taxon>Viridiplantae</taxon>
        <taxon>Streptophyta</taxon>
        <taxon>Embryophyta</taxon>
        <taxon>Tracheophyta</taxon>
        <taxon>Spermatophyta</taxon>
        <taxon>Magnoliopsida</taxon>
        <taxon>eudicotyledons</taxon>
        <taxon>Gunneridae</taxon>
        <taxon>Pentapetalae</taxon>
        <taxon>rosids</taxon>
        <taxon>fabids</taxon>
        <taxon>Rosales</taxon>
        <taxon>Rosaceae</taxon>
        <taxon>Amygdaloideae</taxon>
        <taxon>Amygdaleae</taxon>
        <taxon>Prunus</taxon>
    </lineage>
</organism>
<feature type="region of interest" description="Disordered" evidence="1">
    <location>
        <begin position="130"/>
        <end position="160"/>
    </location>
</feature>
<comment type="caution">
    <text evidence="3">The sequence shown here is derived from an EMBL/GenBank/DDBJ whole genome shotgun (WGS) entry which is preliminary data.</text>
</comment>
<dbReference type="PANTHER" id="PTHR48258">
    <property type="entry name" value="DUF4218 DOMAIN-CONTAINING PROTEIN-RELATED"/>
    <property type="match status" value="1"/>
</dbReference>
<evidence type="ECO:0000256" key="1">
    <source>
        <dbReference type="SAM" id="MobiDB-lite"/>
    </source>
</evidence>
<feature type="region of interest" description="Disordered" evidence="1">
    <location>
        <begin position="83"/>
        <end position="104"/>
    </location>
</feature>
<protein>
    <recommendedName>
        <fullName evidence="2">DUF4218 domain-containing protein</fullName>
    </recommendedName>
</protein>